<evidence type="ECO:0000313" key="2">
    <source>
        <dbReference type="EMBL" id="MQL83078.1"/>
    </source>
</evidence>
<comment type="caution">
    <text evidence="2">The sequence shown here is derived from an EMBL/GenBank/DDBJ whole genome shotgun (WGS) entry which is preliminary data.</text>
</comment>
<evidence type="ECO:0000313" key="3">
    <source>
        <dbReference type="Proteomes" id="UP000652761"/>
    </source>
</evidence>
<dbReference type="Proteomes" id="UP000652761">
    <property type="component" value="Unassembled WGS sequence"/>
</dbReference>
<reference evidence="2" key="1">
    <citation type="submission" date="2017-07" db="EMBL/GenBank/DDBJ databases">
        <title>Taro Niue Genome Assembly and Annotation.</title>
        <authorList>
            <person name="Atibalentja N."/>
            <person name="Keating K."/>
            <person name="Fields C.J."/>
        </authorList>
    </citation>
    <scope>NUCLEOTIDE SEQUENCE</scope>
    <source>
        <strain evidence="2">Niue_2</strain>
        <tissue evidence="2">Leaf</tissue>
    </source>
</reference>
<sequence>MSSPQCARERGCETPYSREKVTLEALVLQAIQEFGLWTYPRDLQTQMGSPRSPRVSRISAPPCARKRGGGALGERDEKAAREDPGAWPR</sequence>
<feature type="non-terminal residue" evidence="2">
    <location>
        <position position="89"/>
    </location>
</feature>
<feature type="compositionally biased region" description="Basic and acidic residues" evidence="1">
    <location>
        <begin position="73"/>
        <end position="89"/>
    </location>
</feature>
<evidence type="ECO:0000256" key="1">
    <source>
        <dbReference type="SAM" id="MobiDB-lite"/>
    </source>
</evidence>
<accession>A0A843UHQ7</accession>
<feature type="region of interest" description="Disordered" evidence="1">
    <location>
        <begin position="43"/>
        <end position="89"/>
    </location>
</feature>
<name>A0A843UHQ7_COLES</name>
<gene>
    <name evidence="2" type="ORF">Taro_015563</name>
</gene>
<dbReference type="AlphaFoldDB" id="A0A843UHQ7"/>
<protein>
    <submittedName>
        <fullName evidence="2">Uncharacterized protein</fullName>
    </submittedName>
</protein>
<organism evidence="2 3">
    <name type="scientific">Colocasia esculenta</name>
    <name type="common">Wild taro</name>
    <name type="synonym">Arum esculentum</name>
    <dbReference type="NCBI Taxonomy" id="4460"/>
    <lineage>
        <taxon>Eukaryota</taxon>
        <taxon>Viridiplantae</taxon>
        <taxon>Streptophyta</taxon>
        <taxon>Embryophyta</taxon>
        <taxon>Tracheophyta</taxon>
        <taxon>Spermatophyta</taxon>
        <taxon>Magnoliopsida</taxon>
        <taxon>Liliopsida</taxon>
        <taxon>Araceae</taxon>
        <taxon>Aroideae</taxon>
        <taxon>Colocasieae</taxon>
        <taxon>Colocasia</taxon>
    </lineage>
</organism>
<keyword evidence="3" id="KW-1185">Reference proteome</keyword>
<proteinExistence type="predicted"/>
<dbReference type="EMBL" id="NMUH01000672">
    <property type="protein sequence ID" value="MQL83078.1"/>
    <property type="molecule type" value="Genomic_DNA"/>
</dbReference>